<dbReference type="STRING" id="254877.A0A1V6U3N7"/>
<protein>
    <submittedName>
        <fullName evidence="1">Uncharacterized protein</fullName>
    </submittedName>
</protein>
<name>A0A1V6U3N7_9EURO</name>
<evidence type="ECO:0000313" key="1">
    <source>
        <dbReference type="EMBL" id="OQE32473.1"/>
    </source>
</evidence>
<comment type="caution">
    <text evidence="1">The sequence shown here is derived from an EMBL/GenBank/DDBJ whole genome shotgun (WGS) entry which is preliminary data.</text>
</comment>
<dbReference type="Proteomes" id="UP000191342">
    <property type="component" value="Unassembled WGS sequence"/>
</dbReference>
<reference evidence="2" key="1">
    <citation type="journal article" date="2017" name="Nat. Microbiol.">
        <title>Global analysis of biosynthetic gene clusters reveals vast potential of secondary metabolite production in Penicillium species.</title>
        <authorList>
            <person name="Nielsen J.C."/>
            <person name="Grijseels S."/>
            <person name="Prigent S."/>
            <person name="Ji B."/>
            <person name="Dainat J."/>
            <person name="Nielsen K.F."/>
            <person name="Frisvad J.C."/>
            <person name="Workman M."/>
            <person name="Nielsen J."/>
        </authorList>
    </citation>
    <scope>NUCLEOTIDE SEQUENCE [LARGE SCALE GENOMIC DNA]</scope>
    <source>
        <strain evidence="2">IBT 14082</strain>
    </source>
</reference>
<organism evidence="1 2">
    <name type="scientific">Penicillium flavigenum</name>
    <dbReference type="NCBI Taxonomy" id="254877"/>
    <lineage>
        <taxon>Eukaryota</taxon>
        <taxon>Fungi</taxon>
        <taxon>Dikarya</taxon>
        <taxon>Ascomycota</taxon>
        <taxon>Pezizomycotina</taxon>
        <taxon>Eurotiomycetes</taxon>
        <taxon>Eurotiomycetidae</taxon>
        <taxon>Eurotiales</taxon>
        <taxon>Aspergillaceae</taxon>
        <taxon>Penicillium</taxon>
    </lineage>
</organism>
<dbReference type="AlphaFoldDB" id="A0A1V6U3N7"/>
<gene>
    <name evidence="1" type="ORF">PENFLA_c001G09675</name>
</gene>
<proteinExistence type="predicted"/>
<dbReference type="OrthoDB" id="3766406at2759"/>
<dbReference type="EMBL" id="MLQL01000001">
    <property type="protein sequence ID" value="OQE32473.1"/>
    <property type="molecule type" value="Genomic_DNA"/>
</dbReference>
<evidence type="ECO:0000313" key="2">
    <source>
        <dbReference type="Proteomes" id="UP000191342"/>
    </source>
</evidence>
<accession>A0A1V6U3N7</accession>
<sequence>MSIFKHFRSFDYLLNEVVRAHRAGEKAPSVSFTCDRCDTEVLFEISECENELALVITKWINLGAGLTPDDPQWKKHHDFGRATMIRSSPNKRGKRQANAVKASARACFESASLDSLRSRNIAYLKDKRFKKSMIYKPNMFDGPTWYLYDKHR</sequence>
<keyword evidence="2" id="KW-1185">Reference proteome</keyword>